<dbReference type="InterPro" id="IPR008979">
    <property type="entry name" value="Galactose-bd-like_sf"/>
</dbReference>
<keyword evidence="7" id="KW-0720">Serine protease</keyword>
<feature type="signal peptide" evidence="11">
    <location>
        <begin position="1"/>
        <end position="20"/>
    </location>
</feature>
<keyword evidence="5" id="KW-0677">Repeat</keyword>
<dbReference type="Pfam" id="PF13385">
    <property type="entry name" value="Laminin_G_3"/>
    <property type="match status" value="3"/>
</dbReference>
<keyword evidence="6" id="KW-0378">Hydrolase</keyword>
<keyword evidence="8" id="KW-0106">Calcium</keyword>
<dbReference type="Pfam" id="PF00082">
    <property type="entry name" value="Peptidase_S8"/>
    <property type="match status" value="1"/>
</dbReference>
<dbReference type="InterPro" id="IPR006558">
    <property type="entry name" value="LamG-like"/>
</dbReference>
<comment type="similarity">
    <text evidence="10">Belongs to the peptidase S8 family.</text>
</comment>
<dbReference type="PROSITE" id="PS00138">
    <property type="entry name" value="SUBTILASE_SER"/>
    <property type="match status" value="1"/>
</dbReference>
<feature type="chain" id="PRO_5046429041" evidence="11">
    <location>
        <begin position="21"/>
        <end position="2479"/>
    </location>
</feature>
<dbReference type="PROSITE" id="PS50825">
    <property type="entry name" value="HYR"/>
    <property type="match status" value="1"/>
</dbReference>
<keyword evidence="2" id="KW-0645">Protease</keyword>
<keyword evidence="3" id="KW-0479">Metal-binding</keyword>
<dbReference type="InterPro" id="IPR023828">
    <property type="entry name" value="Peptidase_S8_Ser-AS"/>
</dbReference>
<evidence type="ECO:0000256" key="5">
    <source>
        <dbReference type="ARBA" id="ARBA00022737"/>
    </source>
</evidence>
<dbReference type="PROSITE" id="PS51892">
    <property type="entry name" value="SUBTILASE"/>
    <property type="match status" value="1"/>
</dbReference>
<evidence type="ECO:0000256" key="7">
    <source>
        <dbReference type="ARBA" id="ARBA00022825"/>
    </source>
</evidence>
<comment type="caution">
    <text evidence="13">The sequence shown here is derived from an EMBL/GenBank/DDBJ whole genome shotgun (WGS) entry which is preliminary data.</text>
</comment>
<dbReference type="Gene3D" id="3.40.50.200">
    <property type="entry name" value="Peptidase S8/S53 domain"/>
    <property type="match status" value="1"/>
</dbReference>
<dbReference type="SUPFAM" id="SSF52743">
    <property type="entry name" value="Subtilisin-like"/>
    <property type="match status" value="1"/>
</dbReference>
<dbReference type="Proteomes" id="UP001207742">
    <property type="component" value="Unassembled WGS sequence"/>
</dbReference>
<evidence type="ECO:0000313" key="14">
    <source>
        <dbReference type="Proteomes" id="UP001207742"/>
    </source>
</evidence>
<dbReference type="Gene3D" id="2.60.120.200">
    <property type="match status" value="3"/>
</dbReference>
<dbReference type="SUPFAM" id="SSF49785">
    <property type="entry name" value="Galactose-binding domain-like"/>
    <property type="match status" value="1"/>
</dbReference>
<evidence type="ECO:0000256" key="9">
    <source>
        <dbReference type="ARBA" id="ARBA00023157"/>
    </source>
</evidence>
<comment type="cofactor">
    <cofactor evidence="1">
        <name>Ca(2+)</name>
        <dbReference type="ChEBI" id="CHEBI:29108"/>
    </cofactor>
</comment>
<dbReference type="SUPFAM" id="SSF49899">
    <property type="entry name" value="Concanavalin A-like lectins/glucanases"/>
    <property type="match status" value="3"/>
</dbReference>
<dbReference type="NCBIfam" id="TIGR04183">
    <property type="entry name" value="Por_Secre_tail"/>
    <property type="match status" value="1"/>
</dbReference>
<evidence type="ECO:0000313" key="13">
    <source>
        <dbReference type="EMBL" id="MCW3485795.1"/>
    </source>
</evidence>
<dbReference type="InterPro" id="IPR036852">
    <property type="entry name" value="Peptidase_S8/S53_dom_sf"/>
</dbReference>
<dbReference type="PANTHER" id="PTHR19277">
    <property type="entry name" value="PENTRAXIN"/>
    <property type="match status" value="1"/>
</dbReference>
<dbReference type="InterPro" id="IPR000209">
    <property type="entry name" value="Peptidase_S8/S53_dom"/>
</dbReference>
<keyword evidence="14" id="KW-1185">Reference proteome</keyword>
<keyword evidence="9" id="KW-1015">Disulfide bond</keyword>
<proteinExistence type="inferred from homology"/>
<dbReference type="InterPro" id="IPR003410">
    <property type="entry name" value="HYR_dom"/>
</dbReference>
<feature type="domain" description="HYR" evidence="12">
    <location>
        <begin position="2157"/>
        <end position="2251"/>
    </location>
</feature>
<dbReference type="EMBL" id="JAPDNS010000002">
    <property type="protein sequence ID" value="MCW3485795.1"/>
    <property type="molecule type" value="Genomic_DNA"/>
</dbReference>
<reference evidence="13 14" key="1">
    <citation type="submission" date="2022-10" db="EMBL/GenBank/DDBJ databases">
        <title>Chitinophaga nivalis PC15 sp. nov., isolated from Pyeongchang county, South Korea.</title>
        <authorList>
            <person name="Trinh H.N."/>
        </authorList>
    </citation>
    <scope>NUCLEOTIDE SEQUENCE [LARGE SCALE GENOMIC DNA]</scope>
    <source>
        <strain evidence="13 14">PC14</strain>
    </source>
</reference>
<evidence type="ECO:0000256" key="2">
    <source>
        <dbReference type="ARBA" id="ARBA00022670"/>
    </source>
</evidence>
<evidence type="ECO:0000256" key="8">
    <source>
        <dbReference type="ARBA" id="ARBA00022837"/>
    </source>
</evidence>
<evidence type="ECO:0000259" key="12">
    <source>
        <dbReference type="PROSITE" id="PS50825"/>
    </source>
</evidence>
<gene>
    <name evidence="13" type="ORF">OL497_17955</name>
</gene>
<comment type="caution">
    <text evidence="10">Lacks conserved residue(s) required for the propagation of feature annotation.</text>
</comment>
<evidence type="ECO:0000256" key="6">
    <source>
        <dbReference type="ARBA" id="ARBA00022801"/>
    </source>
</evidence>
<dbReference type="InterPro" id="IPR026444">
    <property type="entry name" value="Secre_tail"/>
</dbReference>
<dbReference type="PANTHER" id="PTHR19277:SF125">
    <property type="entry name" value="B6"/>
    <property type="match status" value="1"/>
</dbReference>
<dbReference type="RefSeq" id="WP_264732590.1">
    <property type="nucleotide sequence ID" value="NZ_JAPDNR010000001.1"/>
</dbReference>
<evidence type="ECO:0000256" key="1">
    <source>
        <dbReference type="ARBA" id="ARBA00001913"/>
    </source>
</evidence>
<evidence type="ECO:0000256" key="3">
    <source>
        <dbReference type="ARBA" id="ARBA00022723"/>
    </source>
</evidence>
<sequence length="2479" mass="267469">MKKMLLLFFGCCMCTLLLHAQLPGPREKDYRILHVNKKFTPPKGYTANDVDIRAAGTGGVQFTGDQYFLVQFEQLPTAGQREQLQQMGITLLDYFPNLAYYAHFRREIRSDRLRNFGVRTILPIDESFKLAEDLYTGRIPSHAKKGRQVEVTVMSYANAVAKEVEPALGRYGTITGKPTALQWTVLVSPEQLTELAGIKAIKYIEPVAAAPEPEKDNKEIKPEDIFSNDHGRSNFLNSGFGGLLYNGAGVNVMVRENGMHKGPDLQGRVMDGSNQPGEPTSHSSGVAGYLGSAGNINPRDRSNAWGANILGISGQNTYTLYDDPAKKIRVTNMSYGWTNDAASYSSLSAEHDNFIRTRPEAMLVYSSGNDGGDTAIGGKYNGLIGWANITGMPKHAKNLLTVSGTDYEDNFLEWTCKGPAYDGRIKPELTIEGVGGTSFAAPKVSGIFAILHQAFKTETAAATAPAALIKAILLNTADDIYNPGIDYKTGFGRPNVRRAYQTIKNRQYATEKITQGGQKSFPITVPAGTTQVRVLLYWHDYEATPGAAQALVNDLDLTVEDPGGNVALPWGLDTTATAIRLNALPTRKADHINNEEQVTIDQPVAGTYTLYVDGFNVPQGPQEFYVVYEFLQEEVVLSYPLGGESMGAGQEEYIRWDAFGTPGTFDLEYSVNNGNTWDTIATGIAAGRRQWKWTVPELAGKVLVRIKRGSQHSVSGAVSVMPVPASFKIDWVCDNALQLSWNKLPQTGVQYEIFKLGEKYMEQIGTTTDTIFGVNAPDAAAEEWYAVRAVGTGGVVGLRCNAVKKSTGLFKCNSVITGTAFGVRKDSVLLTGRVNALGKTLTQVAFEYGPTTAYGQTFAIPGTFTGTSFVPLEQQVPIQLRSGDTWHYRLKGALNGEAVYGEDRTFQPAPGNAMKFNGAETITLGSNDAVNGNKPRTIECWVKTSVYNADGGVITLPGSTGTTRGDFTLATNGADNQWKLSLWSVTRTYTLPDNKNEWHHMAITYDPANTTAILYYDGILWDTWNTGGPLTTLPGNMRLGTRSNGSAFYYNGEVDEVRIWRTVRTAAEIREHMHHPLTGTESGLVSYLNFDNPELFSYDIVSKKELAQTGALQKIKTSYPFGIGQTVTGLEAAGSQVFGAGVDVTAAYKTQDAQQVSFTKIALTSAPLNGFSATSSRIDSSFWIGHRYATTAGPLEMALTFKLKDTLPEYRPGKILLFTRKPYAAGQWQYTGTADAADSITNTVTLQRQSAYWQYLLMRDDHPFAYATVDSLVLADARAGAVTGSQYFSLSGANLPDTIQVKVPAGYQLSANDTAYMHAAETLRLATTGGALKDTKVFVRFAPAAGGSYEGALQILAGTTVLDSIFLKQEAVAVETTAGKALAFDGNGDYLEIQNLNWQPTEFTIEWWLKPKSFKNYNQSIGNGWGSFLAHADNSGGLNIGVANNAASRLQVAGAYTALNTWHHYAYTFKNGAAKIYRDGKLMDSKTGSAAPPNWSIFRIGANTGDAIDGELEEFRMWTTARTQQQIREGMHLTLTGAEPDLKLCLQFQEAQRGVVDISNNGYPVRLYNAVRVASTAPVAAGVSETQAITAAGVTDFTRTGVRLEMAATGTVPNGDVVVSRLYAAPADNLIPAAIDSSYWIINNYGSNATFTGLNKLTLYHIDGLSTTGPASYRLYRRPFNADGATWQLQGRTPDAAGHQVTYTFTAADAAVVFGQLAINRISGQSQVDTVAGQAYAFQGSNTGLKLQDLSWQPTVFTIEWWLKARTARDWNQQIGNGWGSFLMHANNDGSMSLGVANNAASRIEIPGAFNDLDTWHHYAYTFDQGKVNVYRDGILAGTQTASAFPARWTGFYVSGQEGDGIDGALDEFRIWSTARTVTEIRENMYHPVAAGTPGLKAYLQGQGQPGAGYFTEVSPNAYMVVADSDVKREASAVPVAMGVSRSATVQQAGRYVFDQTGLVLDYAATGSYPKGEVVVSRLQATPYAAPVGDKPVAGYWVVRNYGDSAAAAIAAITWPGVADSLLNQQLQQRSFLATGTWQAGGYGRPDTATGVVVTGPTTDIRNSQLVLVATNNAAPVFTVPADRVVVKDDSCRYQADPAQTGVPQQVKDDTDTLPLIRYIDNRIAGTCAGEDVIARTWQVTDHAGRTATQVQRITGKDTTAPLIRCKTAMQRSAGSGGCTYRAAGNELDVTATDNCSAIGYAYTLQGATQGSGAGTLNGVAFNAGATTITWTAKDVCGNKAVCQYTLTVNSGQLAVSIPAAYTVSPGGNAHTIYLGYGPGVIRLAAQVAGGRAPYTFRWSAGGTTAAVRVSPAIPGVYRYDVTVTDANGCTANTAVDVTVMDIRCSSRKVRVCHYKGCGDNGKELCIPAMAVPAHLAAGCRLGSCNRGDISGKEMPVSENETGWVVTISPNPATQYFTVTLPEGGALVTVRVYDMQGKRLEEISSADRVIRFGERCIPGTYIVEVIQGSKRKTMNVIKL</sequence>
<keyword evidence="4 11" id="KW-0732">Signal</keyword>
<dbReference type="Gene3D" id="2.60.120.380">
    <property type="match status" value="1"/>
</dbReference>
<name>A0ABT3IPA1_9BACT</name>
<dbReference type="InterPro" id="IPR013320">
    <property type="entry name" value="ConA-like_dom_sf"/>
</dbReference>
<dbReference type="SMART" id="SM00560">
    <property type="entry name" value="LamGL"/>
    <property type="match status" value="2"/>
</dbReference>
<protein>
    <submittedName>
        <fullName evidence="13">S8 family serine peptidase</fullName>
    </submittedName>
</protein>
<evidence type="ECO:0000256" key="10">
    <source>
        <dbReference type="PROSITE-ProRule" id="PRU01240"/>
    </source>
</evidence>
<organism evidence="13 14">
    <name type="scientific">Chitinophaga nivalis</name>
    <dbReference type="NCBI Taxonomy" id="2991709"/>
    <lineage>
        <taxon>Bacteria</taxon>
        <taxon>Pseudomonadati</taxon>
        <taxon>Bacteroidota</taxon>
        <taxon>Chitinophagia</taxon>
        <taxon>Chitinophagales</taxon>
        <taxon>Chitinophagaceae</taxon>
        <taxon>Chitinophaga</taxon>
    </lineage>
</organism>
<accession>A0ABT3IPA1</accession>
<evidence type="ECO:0000256" key="11">
    <source>
        <dbReference type="SAM" id="SignalP"/>
    </source>
</evidence>
<evidence type="ECO:0000256" key="4">
    <source>
        <dbReference type="ARBA" id="ARBA00022729"/>
    </source>
</evidence>
<dbReference type="InterPro" id="IPR051360">
    <property type="entry name" value="Neuronal_Pentraxin_Related"/>
</dbReference>